<sequence>MRDSAPLPGSHWVCEFAGLSAEGQYFDMCLIGAARVASYHELSISRAFSVAFSERTVLESILGAEDLQTSGHLKDVLGLIRTLYVLSAADQAPVS</sequence>
<keyword evidence="2" id="KW-1185">Reference proteome</keyword>
<proteinExistence type="predicted"/>
<accession>A0ABP1ALR6</accession>
<name>A0ABP1ALR6_9BRYO</name>
<evidence type="ECO:0000313" key="2">
    <source>
        <dbReference type="Proteomes" id="UP001497522"/>
    </source>
</evidence>
<evidence type="ECO:0000313" key="1">
    <source>
        <dbReference type="EMBL" id="CAK9863357.1"/>
    </source>
</evidence>
<protein>
    <submittedName>
        <fullName evidence="1">Uncharacterized protein</fullName>
    </submittedName>
</protein>
<reference evidence="1" key="1">
    <citation type="submission" date="2024-03" db="EMBL/GenBank/DDBJ databases">
        <authorList>
            <consortium name="ELIXIR-Norway"/>
            <consortium name="Elixir Norway"/>
        </authorList>
    </citation>
    <scope>NUCLEOTIDE SEQUENCE</scope>
</reference>
<dbReference type="EMBL" id="OZ023714">
    <property type="protein sequence ID" value="CAK9863357.1"/>
    <property type="molecule type" value="Genomic_DNA"/>
</dbReference>
<organism evidence="1 2">
    <name type="scientific">Sphagnum jensenii</name>
    <dbReference type="NCBI Taxonomy" id="128206"/>
    <lineage>
        <taxon>Eukaryota</taxon>
        <taxon>Viridiplantae</taxon>
        <taxon>Streptophyta</taxon>
        <taxon>Embryophyta</taxon>
        <taxon>Bryophyta</taxon>
        <taxon>Sphagnophytina</taxon>
        <taxon>Sphagnopsida</taxon>
        <taxon>Sphagnales</taxon>
        <taxon>Sphagnaceae</taxon>
        <taxon>Sphagnum</taxon>
    </lineage>
</organism>
<dbReference type="Proteomes" id="UP001497522">
    <property type="component" value="Chromosome 13"/>
</dbReference>
<gene>
    <name evidence="1" type="ORF">CSSPJE1EN2_LOCUS6352</name>
</gene>